<name>A0AAN8MEG8_9TELE</name>
<dbReference type="PANTHER" id="PTHR33332">
    <property type="entry name" value="REVERSE TRANSCRIPTASE DOMAIN-CONTAINING PROTEIN"/>
    <property type="match status" value="1"/>
</dbReference>
<dbReference type="AlphaFoldDB" id="A0AAN8MEG8"/>
<reference evidence="1 2" key="1">
    <citation type="submission" date="2021-04" db="EMBL/GenBank/DDBJ databases">
        <authorList>
            <person name="De Guttry C."/>
            <person name="Zahm M."/>
            <person name="Klopp C."/>
            <person name="Cabau C."/>
            <person name="Louis A."/>
            <person name="Berthelot C."/>
            <person name="Parey E."/>
            <person name="Roest Crollius H."/>
            <person name="Montfort J."/>
            <person name="Robinson-Rechavi M."/>
            <person name="Bucao C."/>
            <person name="Bouchez O."/>
            <person name="Gislard M."/>
            <person name="Lluch J."/>
            <person name="Milhes M."/>
            <person name="Lampietro C."/>
            <person name="Lopez Roques C."/>
            <person name="Donnadieu C."/>
            <person name="Braasch I."/>
            <person name="Desvignes T."/>
            <person name="Postlethwait J."/>
            <person name="Bobe J."/>
            <person name="Wedekind C."/>
            <person name="Guiguen Y."/>
        </authorList>
    </citation>
    <scope>NUCLEOTIDE SEQUENCE [LARGE SCALE GENOMIC DNA]</scope>
    <source>
        <strain evidence="1">Cs_M1</strain>
        <tissue evidence="1">Blood</tissue>
    </source>
</reference>
<dbReference type="Proteomes" id="UP001356427">
    <property type="component" value="Unassembled WGS sequence"/>
</dbReference>
<gene>
    <name evidence="1" type="ORF">J4Q44_G00069870</name>
</gene>
<protein>
    <submittedName>
        <fullName evidence="1">Uncharacterized protein</fullName>
    </submittedName>
</protein>
<sequence length="194" mass="21475">MVWVSSVCFLQGRPGTCKEMKLPSRLGKAPSPSDFLDKLMGRTSGYDARIRPNFKEHTAVSGTALNWFSSYLSNRKQYIDLDFLIVEESSVTCSDPQRLVLGPVLSLIYMLPLGQILSCLEDIRAWMKENFLQLNSKKTEAMLIVTPKQVTSAGNICPAINGQASHLSSVISNLGVKFEASLSFDAHIKQICKT</sequence>
<keyword evidence="2" id="KW-1185">Reference proteome</keyword>
<comment type="caution">
    <text evidence="1">The sequence shown here is derived from an EMBL/GenBank/DDBJ whole genome shotgun (WGS) entry which is preliminary data.</text>
</comment>
<dbReference type="EMBL" id="JAGTTL010000005">
    <property type="protein sequence ID" value="KAK6322195.1"/>
    <property type="molecule type" value="Genomic_DNA"/>
</dbReference>
<organism evidence="1 2">
    <name type="scientific">Coregonus suidteri</name>
    <dbReference type="NCBI Taxonomy" id="861788"/>
    <lineage>
        <taxon>Eukaryota</taxon>
        <taxon>Metazoa</taxon>
        <taxon>Chordata</taxon>
        <taxon>Craniata</taxon>
        <taxon>Vertebrata</taxon>
        <taxon>Euteleostomi</taxon>
        <taxon>Actinopterygii</taxon>
        <taxon>Neopterygii</taxon>
        <taxon>Teleostei</taxon>
        <taxon>Protacanthopterygii</taxon>
        <taxon>Salmoniformes</taxon>
        <taxon>Salmonidae</taxon>
        <taxon>Coregoninae</taxon>
        <taxon>Coregonus</taxon>
    </lineage>
</organism>
<evidence type="ECO:0000313" key="1">
    <source>
        <dbReference type="EMBL" id="KAK6322195.1"/>
    </source>
</evidence>
<accession>A0AAN8MEG8</accession>
<proteinExistence type="predicted"/>
<evidence type="ECO:0000313" key="2">
    <source>
        <dbReference type="Proteomes" id="UP001356427"/>
    </source>
</evidence>